<dbReference type="AlphaFoldDB" id="A0A0B2UW56"/>
<protein>
    <submittedName>
        <fullName evidence="1">Uncharacterized protein</fullName>
    </submittedName>
</protein>
<proteinExistence type="predicted"/>
<name>A0A0B2UW56_TOXCA</name>
<comment type="caution">
    <text evidence="1">The sequence shown here is derived from an EMBL/GenBank/DDBJ whole genome shotgun (WGS) entry which is preliminary data.</text>
</comment>
<dbReference type="EMBL" id="JPKZ01002765">
    <property type="protein sequence ID" value="KHN75291.1"/>
    <property type="molecule type" value="Genomic_DNA"/>
</dbReference>
<gene>
    <name evidence="1" type="ORF">Tcan_13375</name>
</gene>
<keyword evidence="2" id="KW-1185">Reference proteome</keyword>
<accession>A0A0B2UW56</accession>
<dbReference type="Proteomes" id="UP000031036">
    <property type="component" value="Unassembled WGS sequence"/>
</dbReference>
<sequence length="62" mass="6923">MNNSSPPANCRDASGTNGEIDIDCIGAGIEIGNSQLKKCRDEESRRMNRRRYQECSTSCRNL</sequence>
<evidence type="ECO:0000313" key="1">
    <source>
        <dbReference type="EMBL" id="KHN75291.1"/>
    </source>
</evidence>
<evidence type="ECO:0000313" key="2">
    <source>
        <dbReference type="Proteomes" id="UP000031036"/>
    </source>
</evidence>
<reference evidence="1 2" key="1">
    <citation type="submission" date="2014-11" db="EMBL/GenBank/DDBJ databases">
        <title>Genetic blueprint of the zoonotic pathogen Toxocara canis.</title>
        <authorList>
            <person name="Zhu X.-Q."/>
            <person name="Korhonen P.K."/>
            <person name="Cai H."/>
            <person name="Young N.D."/>
            <person name="Nejsum P."/>
            <person name="von Samson-Himmelstjerna G."/>
            <person name="Boag P.R."/>
            <person name="Tan P."/>
            <person name="Li Q."/>
            <person name="Min J."/>
            <person name="Yang Y."/>
            <person name="Wang X."/>
            <person name="Fang X."/>
            <person name="Hall R.S."/>
            <person name="Hofmann A."/>
            <person name="Sternberg P.W."/>
            <person name="Jex A.R."/>
            <person name="Gasser R.B."/>
        </authorList>
    </citation>
    <scope>NUCLEOTIDE SEQUENCE [LARGE SCALE GENOMIC DNA]</scope>
    <source>
        <strain evidence="1">PN_DK_2014</strain>
    </source>
</reference>
<organism evidence="1 2">
    <name type="scientific">Toxocara canis</name>
    <name type="common">Canine roundworm</name>
    <dbReference type="NCBI Taxonomy" id="6265"/>
    <lineage>
        <taxon>Eukaryota</taxon>
        <taxon>Metazoa</taxon>
        <taxon>Ecdysozoa</taxon>
        <taxon>Nematoda</taxon>
        <taxon>Chromadorea</taxon>
        <taxon>Rhabditida</taxon>
        <taxon>Spirurina</taxon>
        <taxon>Ascaridomorpha</taxon>
        <taxon>Ascaridoidea</taxon>
        <taxon>Toxocaridae</taxon>
        <taxon>Toxocara</taxon>
    </lineage>
</organism>